<dbReference type="SMART" id="SM00875">
    <property type="entry name" value="BACK"/>
    <property type="match status" value="1"/>
</dbReference>
<dbReference type="CDD" id="cd18186">
    <property type="entry name" value="BTB_POZ_ZBTB_KLHL-like"/>
    <property type="match status" value="1"/>
</dbReference>
<dbReference type="SUPFAM" id="SSF54695">
    <property type="entry name" value="POZ domain"/>
    <property type="match status" value="1"/>
</dbReference>
<dbReference type="PANTHER" id="PTHR24412">
    <property type="entry name" value="KELCH PROTEIN"/>
    <property type="match status" value="1"/>
</dbReference>
<evidence type="ECO:0000259" key="4">
    <source>
        <dbReference type="PROSITE" id="PS50097"/>
    </source>
</evidence>
<dbReference type="InterPro" id="IPR000210">
    <property type="entry name" value="BTB/POZ_dom"/>
</dbReference>
<keyword evidence="6" id="KW-1185">Reference proteome</keyword>
<sequence length="516" mass="61271">MDKLEIDDKLAIVNRSVEYRISKRLLRKIPYFKKMLNHECLESKENKIVLDFDQRAIEAIFDWIKTGKGFFKMDYVIELCNIFDYFGLPDSYIAKCVDYFHDEFTIAHLPNVIPQVTSTSKLINSASLNAFICRYFTKIANTNVWLNYPLETIEYICKLDLMVHSELQVFEAIMKWANFKCDSRKCHLERLLKLVRWCHVKDEDLSKIMENEFVKSLKFNPKFCADGNGNYDCNLNRNEQEYFVMIEEYWHRSNDIRITVLANDLQPLFNRILELDETLPEHIIHDEHISDLHYVERDSDKEIMRIDWKNNKYRWLRFSAYSNKLIEYISIDSTDNCEESSMKKVAFNQNHMYRRVLLEAKDKFILIKKYRHSCYYWSKPTADEVKGVPIFSNSSDKETVLDNKIYMLTSDLQFMELDIDDTDDIETNCKYKMFQLPKSKKNRYLKILHLASKQTNDDRVIFLDGSEKSVYCFNVNSQRWSSIGQIINCNFFGNRNKTKVISLTSAFISVDIINFA</sequence>
<organism evidence="5 6">
    <name type="scientific">Tetranychus urticae</name>
    <name type="common">Two-spotted spider mite</name>
    <dbReference type="NCBI Taxonomy" id="32264"/>
    <lineage>
        <taxon>Eukaryota</taxon>
        <taxon>Metazoa</taxon>
        <taxon>Ecdysozoa</taxon>
        <taxon>Arthropoda</taxon>
        <taxon>Chelicerata</taxon>
        <taxon>Arachnida</taxon>
        <taxon>Acari</taxon>
        <taxon>Acariformes</taxon>
        <taxon>Trombidiformes</taxon>
        <taxon>Prostigmata</taxon>
        <taxon>Eleutherengona</taxon>
        <taxon>Raphignathae</taxon>
        <taxon>Tetranychoidea</taxon>
        <taxon>Tetranychidae</taxon>
        <taxon>Tetranychus</taxon>
    </lineage>
</organism>
<dbReference type="Proteomes" id="UP000015104">
    <property type="component" value="Unassembled WGS sequence"/>
</dbReference>
<keyword evidence="2" id="KW-0677">Repeat</keyword>
<dbReference type="Gene3D" id="3.30.710.10">
    <property type="entry name" value="Potassium Channel Kv1.1, Chain A"/>
    <property type="match status" value="1"/>
</dbReference>
<evidence type="ECO:0000256" key="1">
    <source>
        <dbReference type="ARBA" id="ARBA00022441"/>
    </source>
</evidence>
<dbReference type="PROSITE" id="PS50097">
    <property type="entry name" value="BTB"/>
    <property type="match status" value="1"/>
</dbReference>
<dbReference type="STRING" id="32264.T1JYA2"/>
<keyword evidence="3" id="KW-0009">Actin-binding</keyword>
<dbReference type="EnsemblMetazoa" id="tetur02g14961.1">
    <property type="protein sequence ID" value="tetur02g14961.1"/>
    <property type="gene ID" value="tetur02g14961"/>
</dbReference>
<reference evidence="5" key="2">
    <citation type="submission" date="2015-06" db="UniProtKB">
        <authorList>
            <consortium name="EnsemblMetazoa"/>
        </authorList>
    </citation>
    <scope>IDENTIFICATION</scope>
</reference>
<dbReference type="PANTHER" id="PTHR24412:SF419">
    <property type="entry name" value="KELCH-LIKE PROTEIN 20"/>
    <property type="match status" value="1"/>
</dbReference>
<accession>T1JYA2</accession>
<dbReference type="HOGENOM" id="CLU_020442_0_0_1"/>
<evidence type="ECO:0000313" key="6">
    <source>
        <dbReference type="Proteomes" id="UP000015104"/>
    </source>
</evidence>
<dbReference type="Pfam" id="PF07707">
    <property type="entry name" value="BACK"/>
    <property type="match status" value="1"/>
</dbReference>
<evidence type="ECO:0000313" key="5">
    <source>
        <dbReference type="EnsemblMetazoa" id="tetur02g14961.1"/>
    </source>
</evidence>
<dbReference type="EMBL" id="CAEY01000829">
    <property type="status" value="NOT_ANNOTATED_CDS"/>
    <property type="molecule type" value="Genomic_DNA"/>
</dbReference>
<protein>
    <recommendedName>
        <fullName evidence="4">BTB domain-containing protein</fullName>
    </recommendedName>
</protein>
<dbReference type="Gene3D" id="1.25.40.420">
    <property type="match status" value="1"/>
</dbReference>
<proteinExistence type="predicted"/>
<name>T1JYA2_TETUR</name>
<dbReference type="InterPro" id="IPR011705">
    <property type="entry name" value="BACK"/>
</dbReference>
<dbReference type="AlphaFoldDB" id="T1JYA2"/>
<evidence type="ECO:0000256" key="2">
    <source>
        <dbReference type="ARBA" id="ARBA00022737"/>
    </source>
</evidence>
<dbReference type="InterPro" id="IPR011333">
    <property type="entry name" value="SKP1/BTB/POZ_sf"/>
</dbReference>
<keyword evidence="1" id="KW-0880">Kelch repeat</keyword>
<reference evidence="6" key="1">
    <citation type="submission" date="2011-08" db="EMBL/GenBank/DDBJ databases">
        <authorList>
            <person name="Rombauts S."/>
        </authorList>
    </citation>
    <scope>NUCLEOTIDE SEQUENCE</scope>
    <source>
        <strain evidence="6">London</strain>
    </source>
</reference>
<feature type="domain" description="BTB" evidence="4">
    <location>
        <begin position="7"/>
        <end position="68"/>
    </location>
</feature>
<dbReference type="eggNOG" id="KOG4441">
    <property type="taxonomic scope" value="Eukaryota"/>
</dbReference>
<evidence type="ECO:0000256" key="3">
    <source>
        <dbReference type="ARBA" id="ARBA00023203"/>
    </source>
</evidence>